<dbReference type="InterPro" id="IPR036322">
    <property type="entry name" value="WD40_repeat_dom_sf"/>
</dbReference>
<dbReference type="GO" id="GO:0046872">
    <property type="term" value="F:metal ion binding"/>
    <property type="evidence" value="ECO:0007669"/>
    <property type="project" value="UniProtKB-KW"/>
</dbReference>
<dbReference type="FunFam" id="2.130.10.10:FF:000459">
    <property type="entry name" value="PAN2-PAN3 deadenylation complex catalytic subunit PAN2"/>
    <property type="match status" value="1"/>
</dbReference>
<dbReference type="GO" id="GO:0000932">
    <property type="term" value="C:P-body"/>
    <property type="evidence" value="ECO:0007669"/>
    <property type="project" value="TreeGrafter"/>
</dbReference>
<dbReference type="PANTHER" id="PTHR15728:SF0">
    <property type="entry name" value="PAN2-PAN3 DEADENYLATION COMPLEX CATALYTIC SUBUNIT PAN2"/>
    <property type="match status" value="1"/>
</dbReference>
<dbReference type="Gene3D" id="3.30.420.10">
    <property type="entry name" value="Ribonuclease H-like superfamily/Ribonuclease H"/>
    <property type="match status" value="1"/>
</dbReference>
<organism evidence="13 14">
    <name type="scientific">Lepidopterella palustris CBS 459.81</name>
    <dbReference type="NCBI Taxonomy" id="1314670"/>
    <lineage>
        <taxon>Eukaryota</taxon>
        <taxon>Fungi</taxon>
        <taxon>Dikarya</taxon>
        <taxon>Ascomycota</taxon>
        <taxon>Pezizomycotina</taxon>
        <taxon>Dothideomycetes</taxon>
        <taxon>Pleosporomycetidae</taxon>
        <taxon>Mytilinidiales</taxon>
        <taxon>Argynnaceae</taxon>
        <taxon>Lepidopterella</taxon>
    </lineage>
</organism>
<dbReference type="SUPFAM" id="SSF54001">
    <property type="entry name" value="Cysteine proteinases"/>
    <property type="match status" value="1"/>
</dbReference>
<comment type="cofactor">
    <cofactor evidence="10">
        <name>a divalent metal cation</name>
        <dbReference type="ChEBI" id="CHEBI:60240"/>
    </cofactor>
    <text evidence="10">Binds 2 metal cations per subunit in the catalytic exonuclease domain.</text>
</comment>
<evidence type="ECO:0000256" key="4">
    <source>
        <dbReference type="ARBA" id="ARBA00022574"/>
    </source>
</evidence>
<dbReference type="EMBL" id="KV745509">
    <property type="protein sequence ID" value="OCK74303.1"/>
    <property type="molecule type" value="Genomic_DNA"/>
</dbReference>
<dbReference type="InterPro" id="IPR015943">
    <property type="entry name" value="WD40/YVTN_repeat-like_dom_sf"/>
</dbReference>
<dbReference type="Proteomes" id="UP000250266">
    <property type="component" value="Unassembled WGS sequence"/>
</dbReference>
<comment type="similarity">
    <text evidence="10">Belongs to the peptidase C19 family. PAN2 subfamily.</text>
</comment>
<dbReference type="Pfam" id="PF13423">
    <property type="entry name" value="UCH_1"/>
    <property type="match status" value="1"/>
</dbReference>
<dbReference type="OrthoDB" id="16516at2759"/>
<dbReference type="GO" id="GO:0004535">
    <property type="term" value="F:poly(A)-specific ribonuclease activity"/>
    <property type="evidence" value="ECO:0007669"/>
    <property type="project" value="UniProtKB-UniRule"/>
</dbReference>
<comment type="catalytic activity">
    <reaction evidence="1 10">
        <text>Exonucleolytic cleavage of poly(A) to 5'-AMP.</text>
        <dbReference type="EC" id="3.1.13.4"/>
    </reaction>
</comment>
<feature type="binding site" evidence="10">
    <location>
        <position position="1061"/>
    </location>
    <ligand>
        <name>a divalent metal cation</name>
        <dbReference type="ChEBI" id="CHEBI:60240"/>
        <note>catalytic</note>
    </ligand>
</feature>
<feature type="binding site" evidence="10">
    <location>
        <position position="899"/>
    </location>
    <ligand>
        <name>a divalent metal cation</name>
        <dbReference type="ChEBI" id="CHEBI:60240"/>
        <note>catalytic</note>
    </ligand>
</feature>
<dbReference type="InterPro" id="IPR013520">
    <property type="entry name" value="Ribonucl_H"/>
</dbReference>
<comment type="domain">
    <text evidence="10">Contains a pseudo-UCH domain. This ubiquitin C-terminal hydrolase (UCH)-like or ubiquitin specific protease (USP)-like domain is predicted to be catalytically inactive because it lacks the active site catalytic triad characteristic of thiol proteases, with residues at the equivalent structural positions that are incompatible with catalysis, and it cannot bind ubiquitin. It functions as a structural scaffold for intra- and intermolecular interactions in the complex.</text>
</comment>
<dbReference type="Pfam" id="PF00929">
    <property type="entry name" value="RNase_T"/>
    <property type="match status" value="1"/>
</dbReference>
<sequence>MAIASPARLYFDKGESSAYYEKVAIIQLPPPGPHQGPTPVTTFAFDTIQELLWTGNDFGRITSFYGPNLEKYTSYIGHPQAEGAVKQLLFTEKGVLSISKRSIHFSIRRGLTQWHLTNDAFKDLRCMNFTSKGTREVLIAGCQDEMFKVDVDKGVLVETIPAEANYTIMKRAGQYICAATDKGAVHVLDSGNLKLVIAFQPHKGTINDMDAKGDFVVTCGWSPRQQFGFMLDPFTNAFSLKTMSLVPPIPFHTGAAFVRMHPKMSTTCVIISQNGQMQVIDVMNPDGATLRQVNLYDAFISGFEMAPSGEAFALSNTSCNIHLWGSPTKIHFPEYSDPTEFADHLVPPPSMDWSLGTPLSTVGIPFYKEVLLSGWPNHMVFEVGAPPPKIDPTILNNMTRTEIGFYAKNPTTKRRNQVEDTRLADRTNDSLTAPKFLSEKARAAQSANDIEAKALETMETLTDLHLDDVTRKDVPAMYGNVEIKYSKFGVDDFDFAYYNQTPFSGLETHIANSYANPLLQLCRFTPLIRNFALHHTASSCLYEACLLCELGFLIDMLEKAGGLNCQASNFLKTFSSLSNVASLGLLEELSPNVALTSMIQSFNRFLLDKIAEEFRRMMPQQNLPSIMDQVLETQALASMRCASCGNETVKGGKTFVNDLAYPAKTVVKNPLRAPRPTFSQILKASVERQDQTRGWCTKCNRYQQMVQRKTIQQIPAVLMINAAIQSHEAKQLWSTPNWLPQEIGIIVEQGQFFCYEGQDLKLHLQRGVYNIIVYELIGVVADINSGEHQKPHLVSMINTSPSSPDATSENKWFLFNDFLVRSIPKEEALRFEPTWKLPAVLTFQAKAAGHQIDDTWKQHLDTQILYRWWSANPEPPESEFKLLNPETEVPHAGYPVAIDAEFIRLQSEEIEMKADGTRETIRPDRKGLARVSVCRGAGELAGLPFIDDYIAVSEPVVDYLTAWSGIEPGDLDRATSPHALVGLKHAYKKLWLLLNLGCVFVGHSLANDFRTINIHVPKKQVVDTVDLFFKPSLHRKLNLKFLAWCVLKEKIQQDTHDSIEDATTALKLWRKFEEFNDAGVLEQMLNDIYTTGREVGFRAPGSKELVKGNASGSGGGGGRDTPEPGRSDTPGVGSTPKKGGIVAFGRGVGFGSRSPMK</sequence>
<comment type="function">
    <text evidence="10">Catalytic subunit of the poly(A)-nuclease (PAN) deadenylation complex, one of two cytoplasmic mRNA deadenylases involved in mRNA turnover. PAN specifically shortens poly(A) tails of RNA and the activity is stimulated by poly(A)-binding protein PAB1. PAN deadenylation is followed by rapid degradation of the shortened mRNA tails by the CCR4-NOT complex. Deadenylated mRNAs are then degraded by two alternative mechanisms, namely exosome-mediated 3'-5' exonucleolytic degradation, or deadenlyation-dependent mRNA decaping and subsequent 5'-3' exonucleolytic degradation by XRN1. May also be involved in post-transcriptional maturation of mRNA poly(A) tails.</text>
</comment>
<comment type="subcellular location">
    <subcellularLocation>
        <location evidence="2 10">Cytoplasm</location>
    </subcellularLocation>
</comment>
<evidence type="ECO:0000256" key="1">
    <source>
        <dbReference type="ARBA" id="ARBA00001663"/>
    </source>
</evidence>
<keyword evidence="4" id="KW-0853">WD repeat</keyword>
<dbReference type="InterPro" id="IPR030843">
    <property type="entry name" value="PAN2"/>
</dbReference>
<keyword evidence="7 10" id="KW-0479">Metal-binding</keyword>
<feature type="region of interest" description="Disordered" evidence="11">
    <location>
        <begin position="1100"/>
        <end position="1157"/>
    </location>
</feature>
<keyword evidence="5 10" id="KW-0507">mRNA processing</keyword>
<evidence type="ECO:0000256" key="3">
    <source>
        <dbReference type="ARBA" id="ARBA00022490"/>
    </source>
</evidence>
<keyword evidence="6 10" id="KW-0540">Nuclease</keyword>
<evidence type="ECO:0000256" key="8">
    <source>
        <dbReference type="ARBA" id="ARBA00022801"/>
    </source>
</evidence>
<dbReference type="InterPro" id="IPR048841">
    <property type="entry name" value="PAN2_N"/>
</dbReference>
<evidence type="ECO:0000313" key="14">
    <source>
        <dbReference type="Proteomes" id="UP000250266"/>
    </source>
</evidence>
<evidence type="ECO:0000256" key="9">
    <source>
        <dbReference type="ARBA" id="ARBA00022839"/>
    </source>
</evidence>
<name>A0A8E2DZ33_9PEZI</name>
<evidence type="ECO:0000256" key="11">
    <source>
        <dbReference type="SAM" id="MobiDB-lite"/>
    </source>
</evidence>
<dbReference type="InterPro" id="IPR036397">
    <property type="entry name" value="RNaseH_sf"/>
</dbReference>
<keyword evidence="8 10" id="KW-0378">Hydrolase</keyword>
<dbReference type="FunFam" id="3.30.420.10:FF:000028">
    <property type="entry name" value="PAN2-PAN3 deadenylation complex catalytic subunit PAN2"/>
    <property type="match status" value="1"/>
</dbReference>
<dbReference type="InterPro" id="IPR028881">
    <property type="entry name" value="PAN2_UCH_dom"/>
</dbReference>
<dbReference type="SUPFAM" id="SSF50978">
    <property type="entry name" value="WD40 repeat-like"/>
    <property type="match status" value="1"/>
</dbReference>
<keyword evidence="3 10" id="KW-0963">Cytoplasm</keyword>
<comment type="subunit">
    <text evidence="10">Forms a heterotrimer with an asymmetric homodimer of the regulatory subunit PAN3 to form the poly(A)-nuclease (PAN) deadenylation complex.</text>
</comment>
<dbReference type="Pfam" id="PF20770">
    <property type="entry name" value="PAN2_N"/>
    <property type="match status" value="1"/>
</dbReference>
<dbReference type="InterPro" id="IPR028889">
    <property type="entry name" value="USP"/>
</dbReference>
<dbReference type="GO" id="GO:0003676">
    <property type="term" value="F:nucleic acid binding"/>
    <property type="evidence" value="ECO:0007669"/>
    <property type="project" value="InterPro"/>
</dbReference>
<dbReference type="GO" id="GO:0006397">
    <property type="term" value="P:mRNA processing"/>
    <property type="evidence" value="ECO:0007669"/>
    <property type="project" value="UniProtKB-KW"/>
</dbReference>
<protein>
    <recommendedName>
        <fullName evidence="10">PAN2-PAN3 deadenylation complex catalytic subunit PAN2</fullName>
        <ecNumber evidence="10">3.1.13.4</ecNumber>
    </recommendedName>
    <alternativeName>
        <fullName evidence="10">PAB1P-dependent poly(A)-specific ribonuclease</fullName>
    </alternativeName>
    <alternativeName>
        <fullName evidence="10">Poly(A)-nuclease deadenylation complex subunit 2</fullName>
        <shortName evidence="10">PAN deadenylation complex subunit 2</shortName>
    </alternativeName>
</protein>
<feature type="binding site" evidence="10">
    <location>
        <position position="1008"/>
    </location>
    <ligand>
        <name>a divalent metal cation</name>
        <dbReference type="ChEBI" id="CHEBI:60240"/>
        <note>catalytic</note>
    </ligand>
</feature>
<evidence type="ECO:0000313" key="13">
    <source>
        <dbReference type="EMBL" id="OCK74303.1"/>
    </source>
</evidence>
<proteinExistence type="inferred from homology"/>
<dbReference type="GO" id="GO:0031251">
    <property type="term" value="C:PAN complex"/>
    <property type="evidence" value="ECO:0007669"/>
    <property type="project" value="UniProtKB-UniRule"/>
</dbReference>
<evidence type="ECO:0000256" key="2">
    <source>
        <dbReference type="ARBA" id="ARBA00004496"/>
    </source>
</evidence>
<evidence type="ECO:0000256" key="10">
    <source>
        <dbReference type="HAMAP-Rule" id="MF_03182"/>
    </source>
</evidence>
<comment type="activity regulation">
    <text evidence="10">Positively regulated by the regulatory subunit PAN3.</text>
</comment>
<dbReference type="Gene3D" id="3.90.70.10">
    <property type="entry name" value="Cysteine proteinases"/>
    <property type="match status" value="1"/>
</dbReference>
<comment type="caution">
    <text evidence="10">Lacks conserved residue(s) required for the propagation of feature annotation.</text>
</comment>
<dbReference type="InterPro" id="IPR038765">
    <property type="entry name" value="Papain-like_cys_pep_sf"/>
</dbReference>
<evidence type="ECO:0000256" key="6">
    <source>
        <dbReference type="ARBA" id="ARBA00022722"/>
    </source>
</evidence>
<dbReference type="Gene3D" id="2.130.10.10">
    <property type="entry name" value="YVTN repeat-like/Quinoprotein amine dehydrogenase"/>
    <property type="match status" value="1"/>
</dbReference>
<evidence type="ECO:0000256" key="5">
    <source>
        <dbReference type="ARBA" id="ARBA00022664"/>
    </source>
</evidence>
<feature type="binding site" evidence="10">
    <location>
        <position position="901"/>
    </location>
    <ligand>
        <name>a divalent metal cation</name>
        <dbReference type="ChEBI" id="CHEBI:60240"/>
        <note>catalytic</note>
    </ligand>
</feature>
<dbReference type="InterPro" id="IPR012337">
    <property type="entry name" value="RNaseH-like_sf"/>
</dbReference>
<comment type="domain">
    <text evidence="10">The linker, or PAN3 interaction domain (PID), between the WD40 repeats and the pseudo-UCH domain mediates interaction with PAN3.</text>
</comment>
<gene>
    <name evidence="10" type="primary">PAN2</name>
    <name evidence="13" type="ORF">K432DRAFT_430102</name>
</gene>
<dbReference type="FunFam" id="3.90.70.10:FF:000135">
    <property type="entry name" value="PAN2-PAN3 deadenylation complex catalytic subunit pan2"/>
    <property type="match status" value="1"/>
</dbReference>
<feature type="domain" description="USP" evidence="12">
    <location>
        <begin position="504"/>
        <end position="846"/>
    </location>
</feature>
<dbReference type="SUPFAM" id="SSF53098">
    <property type="entry name" value="Ribonuclease H-like"/>
    <property type="match status" value="1"/>
</dbReference>
<dbReference type="HAMAP" id="MF_03182">
    <property type="entry name" value="PAN2"/>
    <property type="match status" value="1"/>
</dbReference>
<keyword evidence="14" id="KW-1185">Reference proteome</keyword>
<keyword evidence="9 10" id="KW-0269">Exonuclease</keyword>
<dbReference type="InterPro" id="IPR050785">
    <property type="entry name" value="PAN2-PAN3_catalytic_subunit"/>
</dbReference>
<dbReference type="PANTHER" id="PTHR15728">
    <property type="entry name" value="DEADENYLATION COMPLEX CATALYTIC SUBUNIT PAN2"/>
    <property type="match status" value="1"/>
</dbReference>
<reference evidence="13 14" key="1">
    <citation type="journal article" date="2016" name="Nat. Commun.">
        <title>Ectomycorrhizal ecology is imprinted in the genome of the dominant symbiotic fungus Cenococcum geophilum.</title>
        <authorList>
            <consortium name="DOE Joint Genome Institute"/>
            <person name="Peter M."/>
            <person name="Kohler A."/>
            <person name="Ohm R.A."/>
            <person name="Kuo A."/>
            <person name="Krutzmann J."/>
            <person name="Morin E."/>
            <person name="Arend M."/>
            <person name="Barry K.W."/>
            <person name="Binder M."/>
            <person name="Choi C."/>
            <person name="Clum A."/>
            <person name="Copeland A."/>
            <person name="Grisel N."/>
            <person name="Haridas S."/>
            <person name="Kipfer T."/>
            <person name="LaButti K."/>
            <person name="Lindquist E."/>
            <person name="Lipzen A."/>
            <person name="Maire R."/>
            <person name="Meier B."/>
            <person name="Mihaltcheva S."/>
            <person name="Molinier V."/>
            <person name="Murat C."/>
            <person name="Poggeler S."/>
            <person name="Quandt C.A."/>
            <person name="Sperisen C."/>
            <person name="Tritt A."/>
            <person name="Tisserant E."/>
            <person name="Crous P.W."/>
            <person name="Henrissat B."/>
            <person name="Nehls U."/>
            <person name="Egli S."/>
            <person name="Spatafora J.W."/>
            <person name="Grigoriev I.V."/>
            <person name="Martin F.M."/>
        </authorList>
    </citation>
    <scope>NUCLEOTIDE SEQUENCE [LARGE SCALE GENOMIC DNA]</scope>
    <source>
        <strain evidence="13 14">CBS 459.81</strain>
    </source>
</reference>
<evidence type="ECO:0000256" key="7">
    <source>
        <dbReference type="ARBA" id="ARBA00022723"/>
    </source>
</evidence>
<accession>A0A8E2DZ33</accession>
<dbReference type="AlphaFoldDB" id="A0A8E2DZ33"/>
<evidence type="ECO:0000259" key="12">
    <source>
        <dbReference type="PROSITE" id="PS50235"/>
    </source>
</evidence>
<dbReference type="CDD" id="cd06143">
    <property type="entry name" value="PAN2_exo"/>
    <property type="match status" value="1"/>
</dbReference>
<dbReference type="SMART" id="SM00479">
    <property type="entry name" value="EXOIII"/>
    <property type="match status" value="1"/>
</dbReference>
<dbReference type="GO" id="GO:0000289">
    <property type="term" value="P:nuclear-transcribed mRNA poly(A) tail shortening"/>
    <property type="evidence" value="ECO:0007669"/>
    <property type="project" value="UniProtKB-UniRule"/>
</dbReference>
<dbReference type="EC" id="3.1.13.4" evidence="10"/>
<dbReference type="PROSITE" id="PS50235">
    <property type="entry name" value="USP_3"/>
    <property type="match status" value="1"/>
</dbReference>